<keyword evidence="4" id="KW-1185">Reference proteome</keyword>
<dbReference type="Pfam" id="PF12965">
    <property type="entry name" value="DUF3854"/>
    <property type="match status" value="1"/>
</dbReference>
<dbReference type="Pfam" id="PF04851">
    <property type="entry name" value="ResIII"/>
    <property type="match status" value="1"/>
</dbReference>
<dbReference type="EMBL" id="CP098611">
    <property type="protein sequence ID" value="USR91223.1"/>
    <property type="molecule type" value="Genomic_DNA"/>
</dbReference>
<evidence type="ECO:0000313" key="3">
    <source>
        <dbReference type="EMBL" id="USR91223.1"/>
    </source>
</evidence>
<dbReference type="SUPFAM" id="SSF52540">
    <property type="entry name" value="P-loop containing nucleoside triphosphate hydrolases"/>
    <property type="match status" value="1"/>
</dbReference>
<evidence type="ECO:0000259" key="1">
    <source>
        <dbReference type="Pfam" id="PF04851"/>
    </source>
</evidence>
<dbReference type="Gene3D" id="3.40.50.300">
    <property type="entry name" value="P-loop containing nucleotide triphosphate hydrolases"/>
    <property type="match status" value="1"/>
</dbReference>
<reference evidence="3" key="1">
    <citation type="submission" date="2022-06" db="EMBL/GenBank/DDBJ databases">
        <title>Genome sequence of Phormidium yuhuli AB48 isolated from an industrial photobioreactor environment.</title>
        <authorList>
            <person name="Qiu Y."/>
            <person name="Noonan A.J.C."/>
            <person name="Dofher K."/>
            <person name="Koch M."/>
            <person name="Kieft B."/>
            <person name="Lin X."/>
            <person name="Ziels R.M."/>
            <person name="Hallam S.J."/>
        </authorList>
    </citation>
    <scope>NUCLEOTIDE SEQUENCE</scope>
    <source>
        <strain evidence="3">AB48</strain>
    </source>
</reference>
<feature type="domain" description="DUF3854" evidence="2">
    <location>
        <begin position="148"/>
        <end position="276"/>
    </location>
</feature>
<evidence type="ECO:0000313" key="4">
    <source>
        <dbReference type="Proteomes" id="UP001056708"/>
    </source>
</evidence>
<dbReference type="PANTHER" id="PTHR34985">
    <property type="entry name" value="SLR0554 PROTEIN"/>
    <property type="match status" value="1"/>
</dbReference>
<evidence type="ECO:0000259" key="2">
    <source>
        <dbReference type="Pfam" id="PF12965"/>
    </source>
</evidence>
<gene>
    <name evidence="3" type="ORF">NEA10_00315</name>
</gene>
<dbReference type="InterPro" id="IPR027417">
    <property type="entry name" value="P-loop_NTPase"/>
</dbReference>
<dbReference type="Proteomes" id="UP001056708">
    <property type="component" value="Chromosome"/>
</dbReference>
<dbReference type="InterPro" id="IPR024385">
    <property type="entry name" value="DUF3854"/>
</dbReference>
<sequence length="1006" mass="113125">MNHLLEWSASQVDEALTRLNVLSLEGTRPYDYLFYGNEMPRRNDGRLSSPILQRYRHIEAGGWWCSGINLLTGEDDLWGCFKPNQPRAQGGLNPEGQGKAIKYEHPPKTATGVFALRVPLHLWQAIADRAGVPLSHSAIDEAKSDLGFWQWLLEHPQIPLHITEGAKKAGTLLSAGYAAIALPGINGGYRVERDQWGQRRGKSRLIPQLQRLSQGDRPMYLVFDCDRKPKTIKAVNTALQRTGYLLNQAGCPVHIVTWNPNEGKGVDDFIANQGVEAFHEAVKTALPLNTWKAQSLNALTVPPAQELNRRYLGDISIPGNQPLVAIHSPKGTGKTQLLAQVVQQAKARHQKVLVLGHRVQLVEALCQRFELPYVSQLAQPQHPEVGMGLCIDSLHGDSQAQFDPDYWQNALVIIDEVEQVLWHGLNSDTCRNQRVAVLRSLKRLLENTLGHQGQVLVADADLSDMALEYLCSLAAVEAQPYLIANSWKPEAEESWQVHHYSDSTPKRFVKDLETYIENGGKPFVCLSAQKLTSRWGTRSLEAYFREKFPQHRILRIDAESVADPKHPAYHCTRHLNDCLQEYDLVLASPALETGVSIDELGLFTSVWAIAQGVQSTNTVRQAMARVREAVPRYLWAAPYGFNKVGNGSTSIPGLLTSGKRLTQLNVRLLQQADFEGIDDIDVGFQAESLGCWAKMGVRLNAAMANYRSTIVAALQAEGHQLCPVAPAKRRSRSRKAPKSACDTLHDRIAEVQQQNYERECVAIVNAPDFNEAEYRACKKRLVKRSGDRRALRKYELHRRYKVPVTEALVQQDDQGAYQKLRLHYYLTVGRPYLAQRDRQVAQQLIEQGQGQIFQPDFNRSQLGATVGTMHLLGIHKFLETPERELSNRDPDLQKLAELALKYRQDIKTTTGIGLAKNSTPMVILRRFLDKIGYGLTCLRCQRRQKKVLRIYRLDIPKDDRLLIFRNWLAVDQRIPNRGDQDVPVSNVAASAVTAQDNTCVQLTLDL</sequence>
<name>A0ABY5AQS6_9CYAN</name>
<dbReference type="RefSeq" id="WP_252663253.1">
    <property type="nucleotide sequence ID" value="NZ_CP098611.1"/>
</dbReference>
<accession>A0ABY5AQS6</accession>
<dbReference type="PANTHER" id="PTHR34985:SF1">
    <property type="entry name" value="SLR0554 PROTEIN"/>
    <property type="match status" value="1"/>
</dbReference>
<proteinExistence type="predicted"/>
<dbReference type="InterPro" id="IPR049996">
    <property type="entry name" value="Slr7037-like"/>
</dbReference>
<protein>
    <submittedName>
        <fullName evidence="3">DUF3854 domain-containing protein</fullName>
    </submittedName>
</protein>
<organism evidence="3 4">
    <name type="scientific">Phormidium yuhuli AB48</name>
    <dbReference type="NCBI Taxonomy" id="2940671"/>
    <lineage>
        <taxon>Bacteria</taxon>
        <taxon>Bacillati</taxon>
        <taxon>Cyanobacteriota</taxon>
        <taxon>Cyanophyceae</taxon>
        <taxon>Oscillatoriophycideae</taxon>
        <taxon>Oscillatoriales</taxon>
        <taxon>Oscillatoriaceae</taxon>
        <taxon>Phormidium</taxon>
        <taxon>Phormidium yuhuli</taxon>
    </lineage>
</organism>
<dbReference type="NCBIfam" id="NF042913">
    <property type="entry name" value="CyRepA1"/>
    <property type="match status" value="1"/>
</dbReference>
<dbReference type="InterPro" id="IPR006935">
    <property type="entry name" value="Helicase/UvrB_N"/>
</dbReference>
<feature type="domain" description="Helicase/UvrB N-terminal" evidence="1">
    <location>
        <begin position="323"/>
        <end position="371"/>
    </location>
</feature>